<dbReference type="InterPro" id="IPR014729">
    <property type="entry name" value="Rossmann-like_a/b/a_fold"/>
</dbReference>
<accession>M0MA02</accession>
<dbReference type="PANTHER" id="PTHR46268:SF15">
    <property type="entry name" value="UNIVERSAL STRESS PROTEIN HP_0031"/>
    <property type="match status" value="1"/>
</dbReference>
<dbReference type="OrthoDB" id="14880at2157"/>
<dbReference type="PANTHER" id="PTHR46268">
    <property type="entry name" value="STRESS RESPONSE PROTEIN NHAX"/>
    <property type="match status" value="1"/>
</dbReference>
<evidence type="ECO:0000313" key="4">
    <source>
        <dbReference type="Proteomes" id="UP000011607"/>
    </source>
</evidence>
<dbReference type="AlphaFoldDB" id="M0MA02"/>
<comment type="similarity">
    <text evidence="1">Belongs to the universal stress protein A family.</text>
</comment>
<dbReference type="STRING" id="1227454.C446_04093"/>
<proteinExistence type="inferred from homology"/>
<dbReference type="eggNOG" id="arCOG02053">
    <property type="taxonomic scope" value="Archaea"/>
</dbReference>
<gene>
    <name evidence="3" type="ORF">C446_04093</name>
</gene>
<protein>
    <submittedName>
        <fullName evidence="3">UspA domain-containing protein</fullName>
    </submittedName>
</protein>
<feature type="domain" description="UspA" evidence="2">
    <location>
        <begin position="2"/>
        <end position="149"/>
    </location>
</feature>
<dbReference type="CDD" id="cd00293">
    <property type="entry name" value="USP-like"/>
    <property type="match status" value="1"/>
</dbReference>
<keyword evidence="4" id="KW-1185">Reference proteome</keyword>
<dbReference type="Gene3D" id="3.40.50.620">
    <property type="entry name" value="HUPs"/>
    <property type="match status" value="1"/>
</dbReference>
<comment type="caution">
    <text evidence="3">The sequence shown here is derived from an EMBL/GenBank/DDBJ whole genome shotgun (WGS) entry which is preliminary data.</text>
</comment>
<dbReference type="InterPro" id="IPR006015">
    <property type="entry name" value="Universal_stress_UspA"/>
</dbReference>
<evidence type="ECO:0000256" key="1">
    <source>
        <dbReference type="ARBA" id="ARBA00008791"/>
    </source>
</evidence>
<name>M0MA02_9EURY</name>
<dbReference type="InterPro" id="IPR006016">
    <property type="entry name" value="UspA"/>
</dbReference>
<dbReference type="Pfam" id="PF00582">
    <property type="entry name" value="Usp"/>
    <property type="match status" value="1"/>
</dbReference>
<reference evidence="3 4" key="1">
    <citation type="journal article" date="2014" name="PLoS Genet.">
        <title>Phylogenetically driven sequencing of extremely halophilic archaea reveals strategies for static and dynamic osmo-response.</title>
        <authorList>
            <person name="Becker E.A."/>
            <person name="Seitzer P.M."/>
            <person name="Tritt A."/>
            <person name="Larsen D."/>
            <person name="Krusor M."/>
            <person name="Yao A.I."/>
            <person name="Wu D."/>
            <person name="Madern D."/>
            <person name="Eisen J.A."/>
            <person name="Darling A.E."/>
            <person name="Facciotti M.T."/>
        </authorList>
    </citation>
    <scope>NUCLEOTIDE SEQUENCE [LARGE SCALE GENOMIC DNA]</scope>
    <source>
        <strain evidence="3 4">JCM 10879</strain>
    </source>
</reference>
<dbReference type="Proteomes" id="UP000011607">
    <property type="component" value="Unassembled WGS sequence"/>
</dbReference>
<sequence>MNVLVAVDGSDASENALAHAIDVAEAMDGTVTAVHTIDPSVFDVGGSDPIASASDADERLILESVEDAEQRGLDVLEEAVDLASEHGSDVGTELLYGDPVEEIAAFADDEGFDAIFVGHRGRSGRTELLVGSVAKQLVERATVPVTVVR</sequence>
<dbReference type="EMBL" id="AOMA01000049">
    <property type="protein sequence ID" value="EMA42612.1"/>
    <property type="molecule type" value="Genomic_DNA"/>
</dbReference>
<dbReference type="PRINTS" id="PR01438">
    <property type="entry name" value="UNVRSLSTRESS"/>
</dbReference>
<evidence type="ECO:0000313" key="3">
    <source>
        <dbReference type="EMBL" id="EMA42612.1"/>
    </source>
</evidence>
<dbReference type="SUPFAM" id="SSF52402">
    <property type="entry name" value="Adenine nucleotide alpha hydrolases-like"/>
    <property type="match status" value="1"/>
</dbReference>
<dbReference type="RefSeq" id="WP_006671778.1">
    <property type="nucleotide sequence ID" value="NZ_AOMA01000049.1"/>
</dbReference>
<organism evidence="3 4">
    <name type="scientific">Halobiforma nitratireducens JCM 10879</name>
    <dbReference type="NCBI Taxonomy" id="1227454"/>
    <lineage>
        <taxon>Archaea</taxon>
        <taxon>Methanobacteriati</taxon>
        <taxon>Methanobacteriota</taxon>
        <taxon>Stenosarchaea group</taxon>
        <taxon>Halobacteria</taxon>
        <taxon>Halobacteriales</taxon>
        <taxon>Natrialbaceae</taxon>
        <taxon>Halobiforma</taxon>
    </lineage>
</organism>
<evidence type="ECO:0000259" key="2">
    <source>
        <dbReference type="Pfam" id="PF00582"/>
    </source>
</evidence>